<feature type="transmembrane region" description="Helical" evidence="5">
    <location>
        <begin position="248"/>
        <end position="266"/>
    </location>
</feature>
<proteinExistence type="predicted"/>
<dbReference type="PANTHER" id="PTHR37422:SF13">
    <property type="entry name" value="LIPOPOLYSACCHARIDE BIOSYNTHESIS PROTEIN PA4999-RELATED"/>
    <property type="match status" value="1"/>
</dbReference>
<dbReference type="Pfam" id="PF04932">
    <property type="entry name" value="Wzy_C"/>
    <property type="match status" value="1"/>
</dbReference>
<dbReference type="GO" id="GO:0016874">
    <property type="term" value="F:ligase activity"/>
    <property type="evidence" value="ECO:0007669"/>
    <property type="project" value="UniProtKB-KW"/>
</dbReference>
<evidence type="ECO:0000256" key="5">
    <source>
        <dbReference type="SAM" id="Phobius"/>
    </source>
</evidence>
<feature type="transmembrane region" description="Helical" evidence="5">
    <location>
        <begin position="405"/>
        <end position="431"/>
    </location>
</feature>
<evidence type="ECO:0000259" key="6">
    <source>
        <dbReference type="Pfam" id="PF04932"/>
    </source>
</evidence>
<feature type="transmembrane region" description="Helical" evidence="5">
    <location>
        <begin position="101"/>
        <end position="120"/>
    </location>
</feature>
<keyword evidence="3 5" id="KW-1133">Transmembrane helix</keyword>
<feature type="domain" description="O-antigen ligase-related" evidence="6">
    <location>
        <begin position="256"/>
        <end position="421"/>
    </location>
</feature>
<feature type="transmembrane region" description="Helical" evidence="5">
    <location>
        <begin position="468"/>
        <end position="485"/>
    </location>
</feature>
<organism evidence="7 8">
    <name type="scientific">Pseudomonas migulae</name>
    <dbReference type="NCBI Taxonomy" id="78543"/>
    <lineage>
        <taxon>Bacteria</taxon>
        <taxon>Pseudomonadati</taxon>
        <taxon>Pseudomonadota</taxon>
        <taxon>Gammaproteobacteria</taxon>
        <taxon>Pseudomonadales</taxon>
        <taxon>Pseudomonadaceae</taxon>
        <taxon>Pseudomonas</taxon>
    </lineage>
</organism>
<evidence type="ECO:0000256" key="2">
    <source>
        <dbReference type="ARBA" id="ARBA00022692"/>
    </source>
</evidence>
<gene>
    <name evidence="7" type="ORF">MOQ58_13505</name>
</gene>
<keyword evidence="8" id="KW-1185">Reference proteome</keyword>
<evidence type="ECO:0000256" key="4">
    <source>
        <dbReference type="ARBA" id="ARBA00023136"/>
    </source>
</evidence>
<evidence type="ECO:0000256" key="3">
    <source>
        <dbReference type="ARBA" id="ARBA00022989"/>
    </source>
</evidence>
<feature type="transmembrane region" description="Helical" evidence="5">
    <location>
        <begin position="272"/>
        <end position="290"/>
    </location>
</feature>
<evidence type="ECO:0000256" key="1">
    <source>
        <dbReference type="ARBA" id="ARBA00004141"/>
    </source>
</evidence>
<feature type="transmembrane region" description="Helical" evidence="5">
    <location>
        <begin position="158"/>
        <end position="180"/>
    </location>
</feature>
<keyword evidence="2 5" id="KW-0812">Transmembrane</keyword>
<feature type="transmembrane region" description="Helical" evidence="5">
    <location>
        <begin position="26"/>
        <end position="47"/>
    </location>
</feature>
<evidence type="ECO:0000313" key="8">
    <source>
        <dbReference type="Proteomes" id="UP001243713"/>
    </source>
</evidence>
<keyword evidence="4 5" id="KW-0472">Membrane</keyword>
<name>A0ABY8N178_9PSED</name>
<dbReference type="InterPro" id="IPR007016">
    <property type="entry name" value="O-antigen_ligase-rel_domated"/>
</dbReference>
<dbReference type="EMBL" id="CP093428">
    <property type="protein sequence ID" value="WGK93154.1"/>
    <property type="molecule type" value="Genomic_DNA"/>
</dbReference>
<evidence type="ECO:0000313" key="7">
    <source>
        <dbReference type="EMBL" id="WGK93154.1"/>
    </source>
</evidence>
<feature type="transmembrane region" description="Helical" evidence="5">
    <location>
        <begin position="132"/>
        <end position="151"/>
    </location>
</feature>
<feature type="transmembrane region" description="Helical" evidence="5">
    <location>
        <begin position="221"/>
        <end position="241"/>
    </location>
</feature>
<keyword evidence="7" id="KW-0436">Ligase</keyword>
<reference evidence="7 8" key="1">
    <citation type="submission" date="2022-03" db="EMBL/GenBank/DDBJ databases">
        <title>Plant growth promoting endophytes with ACC deaminase activity.</title>
        <authorList>
            <person name="Charles T."/>
            <person name="Van Dyk A."/>
            <person name="Cheng J."/>
            <person name="Heil J."/>
        </authorList>
    </citation>
    <scope>NUCLEOTIDE SEQUENCE [LARGE SCALE GENOMIC DNA]</scope>
    <source>
        <strain evidence="7 8">8R6</strain>
    </source>
</reference>
<comment type="subcellular location">
    <subcellularLocation>
        <location evidence="1">Membrane</location>
        <topology evidence="1">Multi-pass membrane protein</topology>
    </subcellularLocation>
</comment>
<protein>
    <submittedName>
        <fullName evidence="7">O-antigen ligase family protein</fullName>
    </submittedName>
</protein>
<accession>A0ABY8N178</accession>
<feature type="transmembrane region" description="Helical" evidence="5">
    <location>
        <begin position="302"/>
        <end position="323"/>
    </location>
</feature>
<feature type="transmembrane region" description="Helical" evidence="5">
    <location>
        <begin position="443"/>
        <end position="462"/>
    </location>
</feature>
<dbReference type="Proteomes" id="UP001243713">
    <property type="component" value="Chromosome"/>
</dbReference>
<dbReference type="InterPro" id="IPR051533">
    <property type="entry name" value="WaaL-like"/>
</dbReference>
<sequence length="500" mass="55866">MIFNKNSATIAIAALTAICLIQEHGFVFYLGVAGICSLIILAAFSPWLGMLALFPLLFSLPPAPATIGITELSFALLMGVIFVGVLVKLSRSANKAALKYFGLALLVGLFVLAVNLFVAVKNGVPLVDWVRGAIPFLFIYNFLSVAILVGNDENRIRWLGGSIATLIFLFSGYIIFYYFYYDIWLPYWLVLVDDKVVRMSETAALQYSEALGPMRDRVTMVVAQATDALLPVGVVLGVVLATLARRKSVVAIGFLMALTCLFAVLITFTRSMLMSSLLIAFVFTAFIFMFRKEMRLKVVKIGTALGVAGVVFMFATGMQDIWIGRMNQLTEIKTGNLKEFYSKDPVLKEKLDFNVSSRLVEYKIAWNMFVSHPVLGNGLGIKHEMQWETVENERQTKWVAYVHNWVFYILMVGGIAGFLVYSVVLIGPLFFRLSWVKSESTHWTIIRAAVLTMTVYGAFFAVFRLITFNLLISVIWGLIFAQILADRRKSQPTIKEEVAL</sequence>
<dbReference type="RefSeq" id="WP_280163841.1">
    <property type="nucleotide sequence ID" value="NZ_CP093428.1"/>
</dbReference>
<feature type="transmembrane region" description="Helical" evidence="5">
    <location>
        <begin position="67"/>
        <end position="89"/>
    </location>
</feature>
<dbReference type="PANTHER" id="PTHR37422">
    <property type="entry name" value="TEICHURONIC ACID BIOSYNTHESIS PROTEIN TUAE"/>
    <property type="match status" value="1"/>
</dbReference>